<dbReference type="CDD" id="cd06437">
    <property type="entry name" value="CESA_CaSu_A2"/>
    <property type="match status" value="1"/>
</dbReference>
<gene>
    <name evidence="7" type="ORF">RQM59_00445</name>
</gene>
<dbReference type="Proteomes" id="UP001257277">
    <property type="component" value="Unassembled WGS sequence"/>
</dbReference>
<evidence type="ECO:0000256" key="4">
    <source>
        <dbReference type="ARBA" id="ARBA00022989"/>
    </source>
</evidence>
<comment type="subcellular location">
    <subcellularLocation>
        <location evidence="1">Endomembrane system</location>
    </subcellularLocation>
</comment>
<dbReference type="Gene3D" id="3.90.550.10">
    <property type="entry name" value="Spore Coat Polysaccharide Biosynthesis Protein SpsA, Chain A"/>
    <property type="match status" value="1"/>
</dbReference>
<keyword evidence="7" id="KW-0328">Glycosyltransferase</keyword>
<dbReference type="RefSeq" id="WP_349240086.1">
    <property type="nucleotide sequence ID" value="NZ_JAVTTO010000001.1"/>
</dbReference>
<evidence type="ECO:0000313" key="7">
    <source>
        <dbReference type="EMBL" id="MDT7830825.1"/>
    </source>
</evidence>
<keyword evidence="3 6" id="KW-0812">Transmembrane</keyword>
<keyword evidence="8" id="KW-1185">Reference proteome</keyword>
<sequence>MVLEYAIITVYSVALILIFMYALAQLNLLFNYVSAQRKEDTCPKFNFENEEEIPFVTIQLPVYNEMYVMERLLDNIAKLEYPREKLEIQVLDDSTDESVKTTATQIEKIKQTGLDIQHIRRTNRQGFKAGALKEGLAIAKGQYVAIFDADFLPESDWLLRTVPYFKNPEVGVVQTRWGHINRNYSTLTKIQAFALDAHFTLEQVGRNSKGHFINFNGTAGIWRKECIIDAGNWEGDTLTEDLDLSYRAQLKNWKFKYLENVKTPAELPVIISAARSQQFRWNKGGAENFQKMARRVITSKNVSVKTKVHSLLHLLNSSMFLMIFLVAVLSIPMLYIKNEYAHLKSYFYMMSFFVISTIIFFICYWFMFKRSYGGGFKNFIRYIGTFFTFFSIAMGFSLHNTIAVIEGHFGKKSEFVRTPKFNIKSLQDTWKNNKYIRKKPSINVIIEGLLTLYFGFGMYSAFVVGDQGGDFGLFPFHLMLFIGFGYVFCKSIFSKA</sequence>
<dbReference type="GO" id="GO:0016757">
    <property type="term" value="F:glycosyltransferase activity"/>
    <property type="evidence" value="ECO:0007669"/>
    <property type="project" value="UniProtKB-KW"/>
</dbReference>
<keyword evidence="4 6" id="KW-1133">Transmembrane helix</keyword>
<proteinExistence type="predicted"/>
<feature type="transmembrane region" description="Helical" evidence="6">
    <location>
        <begin position="5"/>
        <end position="24"/>
    </location>
</feature>
<evidence type="ECO:0000256" key="2">
    <source>
        <dbReference type="ARBA" id="ARBA00022679"/>
    </source>
</evidence>
<protein>
    <submittedName>
        <fullName evidence="7">Glycosyltransferase</fullName>
        <ecNumber evidence="7">2.4.-.-</ecNumber>
    </submittedName>
</protein>
<feature type="transmembrane region" description="Helical" evidence="6">
    <location>
        <begin position="471"/>
        <end position="489"/>
    </location>
</feature>
<reference evidence="7 8" key="1">
    <citation type="submission" date="2023-09" db="EMBL/GenBank/DDBJ databases">
        <title>Novel taxa isolated from Blanes Bay.</title>
        <authorList>
            <person name="Rey-Velasco X."/>
            <person name="Lucena T."/>
        </authorList>
    </citation>
    <scope>NUCLEOTIDE SEQUENCE [LARGE SCALE GENOMIC DNA]</scope>
    <source>
        <strain evidence="7 8">S356</strain>
    </source>
</reference>
<dbReference type="Pfam" id="PF13641">
    <property type="entry name" value="Glyco_tranf_2_3"/>
    <property type="match status" value="1"/>
</dbReference>
<dbReference type="PANTHER" id="PTHR32044">
    <property type="entry name" value="GLUCOMANNAN 4-BETA-MANNOSYLTRANSFERASE 9"/>
    <property type="match status" value="1"/>
</dbReference>
<dbReference type="PANTHER" id="PTHR32044:SF80">
    <property type="entry name" value="XYLOGLUCAN GLYCOSYLTRANSFERASE 2-RELATED"/>
    <property type="match status" value="1"/>
</dbReference>
<dbReference type="SUPFAM" id="SSF53448">
    <property type="entry name" value="Nucleotide-diphospho-sugar transferases"/>
    <property type="match status" value="1"/>
</dbReference>
<feature type="transmembrane region" description="Helical" evidence="6">
    <location>
        <begin position="347"/>
        <end position="367"/>
    </location>
</feature>
<feature type="transmembrane region" description="Helical" evidence="6">
    <location>
        <begin position="379"/>
        <end position="405"/>
    </location>
</feature>
<feature type="transmembrane region" description="Helical" evidence="6">
    <location>
        <begin position="311"/>
        <end position="335"/>
    </location>
</feature>
<evidence type="ECO:0000256" key="6">
    <source>
        <dbReference type="SAM" id="Phobius"/>
    </source>
</evidence>
<keyword evidence="5 6" id="KW-0472">Membrane</keyword>
<evidence type="ECO:0000256" key="5">
    <source>
        <dbReference type="ARBA" id="ARBA00023136"/>
    </source>
</evidence>
<accession>A0ABU3LAR1</accession>
<dbReference type="EMBL" id="JAVTTO010000001">
    <property type="protein sequence ID" value="MDT7830825.1"/>
    <property type="molecule type" value="Genomic_DNA"/>
</dbReference>
<feature type="transmembrane region" description="Helical" evidence="6">
    <location>
        <begin position="444"/>
        <end position="465"/>
    </location>
</feature>
<evidence type="ECO:0000313" key="8">
    <source>
        <dbReference type="Proteomes" id="UP001257277"/>
    </source>
</evidence>
<organism evidence="7 8">
    <name type="scientific">Asprobacillus argus</name>
    <dbReference type="NCBI Taxonomy" id="3076534"/>
    <lineage>
        <taxon>Bacteria</taxon>
        <taxon>Pseudomonadati</taxon>
        <taxon>Bacteroidota</taxon>
        <taxon>Flavobacteriia</taxon>
        <taxon>Flavobacteriales</taxon>
        <taxon>Flavobacteriaceae</taxon>
        <taxon>Asprobacillus</taxon>
    </lineage>
</organism>
<dbReference type="EC" id="2.4.-.-" evidence="7"/>
<evidence type="ECO:0000256" key="3">
    <source>
        <dbReference type="ARBA" id="ARBA00022692"/>
    </source>
</evidence>
<dbReference type="InterPro" id="IPR029044">
    <property type="entry name" value="Nucleotide-diphossugar_trans"/>
</dbReference>
<comment type="caution">
    <text evidence="7">The sequence shown here is derived from an EMBL/GenBank/DDBJ whole genome shotgun (WGS) entry which is preliminary data.</text>
</comment>
<evidence type="ECO:0000256" key="1">
    <source>
        <dbReference type="ARBA" id="ARBA00004308"/>
    </source>
</evidence>
<name>A0ABU3LAR1_9FLAO</name>
<keyword evidence="2 7" id="KW-0808">Transferase</keyword>